<feature type="non-terminal residue" evidence="1">
    <location>
        <position position="1"/>
    </location>
</feature>
<dbReference type="Proteomes" id="UP000790377">
    <property type="component" value="Unassembled WGS sequence"/>
</dbReference>
<comment type="caution">
    <text evidence="1">The sequence shown here is derived from an EMBL/GenBank/DDBJ whole genome shotgun (WGS) entry which is preliminary data.</text>
</comment>
<keyword evidence="2" id="KW-1185">Reference proteome</keyword>
<evidence type="ECO:0000313" key="2">
    <source>
        <dbReference type="Proteomes" id="UP000790377"/>
    </source>
</evidence>
<dbReference type="EMBL" id="MU267630">
    <property type="protein sequence ID" value="KAH7913464.1"/>
    <property type="molecule type" value="Genomic_DNA"/>
</dbReference>
<accession>A0ACB8AJB1</accession>
<protein>
    <submittedName>
        <fullName evidence="1">Uncharacterized protein</fullName>
    </submittedName>
</protein>
<gene>
    <name evidence="1" type="ORF">BJ138DRAFT_1146041</name>
</gene>
<organism evidence="1 2">
    <name type="scientific">Hygrophoropsis aurantiaca</name>
    <dbReference type="NCBI Taxonomy" id="72124"/>
    <lineage>
        <taxon>Eukaryota</taxon>
        <taxon>Fungi</taxon>
        <taxon>Dikarya</taxon>
        <taxon>Basidiomycota</taxon>
        <taxon>Agaricomycotina</taxon>
        <taxon>Agaricomycetes</taxon>
        <taxon>Agaricomycetidae</taxon>
        <taxon>Boletales</taxon>
        <taxon>Coniophorineae</taxon>
        <taxon>Hygrophoropsidaceae</taxon>
        <taxon>Hygrophoropsis</taxon>
    </lineage>
</organism>
<sequence>MLNENTMLSLSKNSRQPIRESWSRERLEHERAIALAFADSYSSSLDTYLRFCALHHIDPEPTPDTLSHFAASLLPLIGQKYLKSDISDIVSDLKPFYPQLRTIRSSVIVKRTLSGSRHRLRGLIKRKVPLMKPDILRVTQELPRPWSFDDTLFIVLLQIGFFGLLRIGDLVRPDDPARQSFRIPFRLTASVNSEALQFRIRHTITEGSNEGDLIQVRRNLLDSDLDPLDLFRAYLQARDNRFPIHPYLWIRFDGTIPDRAWFMQRLRGFFEASVGGYSLRAGGATSLAVAGMSIAEIQELGRWSPDTWERYILKNPGLLQTVLFPEQSMYPTPFPQA</sequence>
<evidence type="ECO:0000313" key="1">
    <source>
        <dbReference type="EMBL" id="KAH7913464.1"/>
    </source>
</evidence>
<proteinExistence type="predicted"/>
<name>A0ACB8AJB1_9AGAM</name>
<reference evidence="1" key="1">
    <citation type="journal article" date="2021" name="New Phytol.">
        <title>Evolutionary innovations through gain and loss of genes in the ectomycorrhizal Boletales.</title>
        <authorList>
            <person name="Wu G."/>
            <person name="Miyauchi S."/>
            <person name="Morin E."/>
            <person name="Kuo A."/>
            <person name="Drula E."/>
            <person name="Varga T."/>
            <person name="Kohler A."/>
            <person name="Feng B."/>
            <person name="Cao Y."/>
            <person name="Lipzen A."/>
            <person name="Daum C."/>
            <person name="Hundley H."/>
            <person name="Pangilinan J."/>
            <person name="Johnson J."/>
            <person name="Barry K."/>
            <person name="LaButti K."/>
            <person name="Ng V."/>
            <person name="Ahrendt S."/>
            <person name="Min B."/>
            <person name="Choi I.G."/>
            <person name="Park H."/>
            <person name="Plett J.M."/>
            <person name="Magnuson J."/>
            <person name="Spatafora J.W."/>
            <person name="Nagy L.G."/>
            <person name="Henrissat B."/>
            <person name="Grigoriev I.V."/>
            <person name="Yang Z.L."/>
            <person name="Xu J."/>
            <person name="Martin F.M."/>
        </authorList>
    </citation>
    <scope>NUCLEOTIDE SEQUENCE</scope>
    <source>
        <strain evidence="1">ATCC 28755</strain>
    </source>
</reference>